<dbReference type="AlphaFoldDB" id="A0A3R9LD24"/>
<protein>
    <submittedName>
        <fullName evidence="6">EcoKI restriction-modification system protein HsdS</fullName>
    </submittedName>
</protein>
<accession>A0A3R9LD24</accession>
<keyword evidence="2" id="KW-0680">Restriction system</keyword>
<evidence type="ECO:0000259" key="5">
    <source>
        <dbReference type="Pfam" id="PF01420"/>
    </source>
</evidence>
<keyword evidence="3" id="KW-0238">DNA-binding</keyword>
<evidence type="ECO:0000256" key="2">
    <source>
        <dbReference type="ARBA" id="ARBA00022747"/>
    </source>
</evidence>
<dbReference type="Gene3D" id="3.90.220.20">
    <property type="entry name" value="DNA methylase specificity domains"/>
    <property type="match status" value="2"/>
</dbReference>
<evidence type="ECO:0000313" key="7">
    <source>
        <dbReference type="Proteomes" id="UP000277819"/>
    </source>
</evidence>
<dbReference type="Pfam" id="PF01420">
    <property type="entry name" value="Methylase_S"/>
    <property type="match status" value="2"/>
</dbReference>
<dbReference type="Proteomes" id="UP000277819">
    <property type="component" value="Unassembled WGS sequence"/>
</dbReference>
<dbReference type="InterPro" id="IPR000055">
    <property type="entry name" value="Restrct_endonuc_typeI_TRD"/>
</dbReference>
<dbReference type="GO" id="GO:0003677">
    <property type="term" value="F:DNA binding"/>
    <property type="evidence" value="ECO:0007669"/>
    <property type="project" value="UniProtKB-KW"/>
</dbReference>
<dbReference type="Gene3D" id="1.10.287.1120">
    <property type="entry name" value="Bipartite methylase S protein"/>
    <property type="match status" value="1"/>
</dbReference>
<evidence type="ECO:0000256" key="4">
    <source>
        <dbReference type="SAM" id="Coils"/>
    </source>
</evidence>
<dbReference type="GO" id="GO:0009307">
    <property type="term" value="P:DNA restriction-modification system"/>
    <property type="evidence" value="ECO:0007669"/>
    <property type="project" value="UniProtKB-KW"/>
</dbReference>
<feature type="domain" description="Type I restriction modification DNA specificity" evidence="5">
    <location>
        <begin position="218"/>
        <end position="394"/>
    </location>
</feature>
<dbReference type="InterPro" id="IPR052021">
    <property type="entry name" value="Type-I_RS_S_subunit"/>
</dbReference>
<evidence type="ECO:0000256" key="1">
    <source>
        <dbReference type="ARBA" id="ARBA00010923"/>
    </source>
</evidence>
<feature type="domain" description="Type I restriction modification DNA specificity" evidence="5">
    <location>
        <begin position="15"/>
        <end position="177"/>
    </location>
</feature>
<name>A0A3R9LD24_STRMT</name>
<gene>
    <name evidence="6" type="ORF">D8787_08150</name>
</gene>
<feature type="coiled-coil region" evidence="4">
    <location>
        <begin position="376"/>
        <end position="403"/>
    </location>
</feature>
<dbReference type="RefSeq" id="WP_125422916.1">
    <property type="nucleotide sequence ID" value="NZ_RJPX01000032.1"/>
</dbReference>
<keyword evidence="4" id="KW-0175">Coiled coil</keyword>
<evidence type="ECO:0000256" key="3">
    <source>
        <dbReference type="ARBA" id="ARBA00023125"/>
    </source>
</evidence>
<organism evidence="6 7">
    <name type="scientific">Streptococcus mitis</name>
    <dbReference type="NCBI Taxonomy" id="28037"/>
    <lineage>
        <taxon>Bacteria</taxon>
        <taxon>Bacillati</taxon>
        <taxon>Bacillota</taxon>
        <taxon>Bacilli</taxon>
        <taxon>Lactobacillales</taxon>
        <taxon>Streptococcaceae</taxon>
        <taxon>Streptococcus</taxon>
        <taxon>Streptococcus mitis group</taxon>
    </lineage>
</organism>
<comment type="similarity">
    <text evidence="1">Belongs to the type-I restriction system S methylase family.</text>
</comment>
<comment type="caution">
    <text evidence="6">The sequence shown here is derived from an EMBL/GenBank/DDBJ whole genome shotgun (WGS) entry which is preliminary data.</text>
</comment>
<dbReference type="PANTHER" id="PTHR30408:SF12">
    <property type="entry name" value="TYPE I RESTRICTION ENZYME MJAVIII SPECIFICITY SUBUNIT"/>
    <property type="match status" value="1"/>
</dbReference>
<dbReference type="InterPro" id="IPR044946">
    <property type="entry name" value="Restrct_endonuc_typeI_TRD_sf"/>
</dbReference>
<dbReference type="EMBL" id="RJPX01000032">
    <property type="protein sequence ID" value="RSK02089.1"/>
    <property type="molecule type" value="Genomic_DNA"/>
</dbReference>
<dbReference type="PANTHER" id="PTHR30408">
    <property type="entry name" value="TYPE-1 RESTRICTION ENZYME ECOKI SPECIFICITY PROTEIN"/>
    <property type="match status" value="1"/>
</dbReference>
<evidence type="ECO:0000313" key="6">
    <source>
        <dbReference type="EMBL" id="RSK02089.1"/>
    </source>
</evidence>
<proteinExistence type="inferred from homology"/>
<reference evidence="6 7" key="1">
    <citation type="submission" date="2018-11" db="EMBL/GenBank/DDBJ databases">
        <title>Species Designations Belie Phenotypic and Genotypic Heterogeneity in Oral Streptococci.</title>
        <authorList>
            <person name="Velsko I."/>
        </authorList>
    </citation>
    <scope>NUCLEOTIDE SEQUENCE [LARGE SCALE GENOMIC DNA]</scope>
    <source>
        <strain evidence="6 7">BCC17</strain>
    </source>
</reference>
<dbReference type="SUPFAM" id="SSF116734">
    <property type="entry name" value="DNA methylase specificity domain"/>
    <property type="match status" value="2"/>
</dbReference>
<dbReference type="CDD" id="cd17513">
    <property type="entry name" value="RMtype1_S_AveSPN6ORF1907P_TRD2-CR2_like"/>
    <property type="match status" value="1"/>
</dbReference>
<sequence>MKNESPKYRFDKFNQNWIIVKVSDIAGQYKTGGTPSTKKPIFWEGTIPWIQSSDIQKDTLFGVIPQKFISEEGLRNSSAKLILKNSIAIVTRVGVGKLAIIDQDYATSQDFLSLSDLKEDTNFLVYSIYRMLQKESTQQQGTSIKGITKEDLLCKKISLPKIEEQSAIGSLFCNLDELLSSYKDNLANYQSLKATMLSKMFPKAGKTVPEIRLDGFEDEWEKGTIGEFGSFYYGKSAPKWSVTDEATTPCVRYGELYTKFSTKIDKIYSYTSIPKENLKLSSGNEVLVPRVGENPLDFANCSWLSLKDVAIGEMISVYNTPNNPLFIAYYFNAKMRKEFAKRVEGGSVANLYYTYLENISISVPSLPEQQAIGTYFSNLDNLINSHQEKISQLETLKKKLLQDMFI</sequence>